<name>A0A1G4JBD1_9SACH</name>
<feature type="region of interest" description="Disordered" evidence="1">
    <location>
        <begin position="352"/>
        <end position="381"/>
    </location>
</feature>
<dbReference type="GO" id="GO:0016586">
    <property type="term" value="C:RSC-type complex"/>
    <property type="evidence" value="ECO:0007669"/>
    <property type="project" value="EnsemblFungi"/>
</dbReference>
<dbReference type="GO" id="GO:0006337">
    <property type="term" value="P:nucleosome disassembly"/>
    <property type="evidence" value="ECO:0007669"/>
    <property type="project" value="EnsemblFungi"/>
</dbReference>
<dbReference type="OrthoDB" id="5354116at2759"/>
<protein>
    <submittedName>
        <fullName evidence="2">LADA_0E02102g1_1</fullName>
    </submittedName>
</protein>
<feature type="compositionally biased region" description="Polar residues" evidence="1">
    <location>
        <begin position="357"/>
        <end position="367"/>
    </location>
</feature>
<keyword evidence="3" id="KW-1185">Reference proteome</keyword>
<feature type="region of interest" description="Disordered" evidence="1">
    <location>
        <begin position="316"/>
        <end position="335"/>
    </location>
</feature>
<sequence>MDYSQVFTNLQSILKAASSKCKVVDEKFPSRFFEKDPNKIFESYKKFLKPKVDGEGNIKNEDNLPVTTIAERFERGEYLKKQDGFYRLLHDIKLVCTLLIHYYPQGTRTYQLVDKFYKFATELLLRECYRCGITLTDDSSDDQYGAERAAFHKQIANDFIRISTSYSVPYAESYYVSSGDMDLFSSTISKSQLDHRPTEAPNSKFLLNKVIPQIGDEIAPKLGFLAANVSNIPDPTLPPYEMMTKFLHPNWYAMPTTVWLEYGDYKSWAPCFNESGTVIDAGRRGTIWLEKIGYTKLQNMRDAQISAKQIDDVASERNEVAEGKSLAPQGNGEAEIPGVAKTADEKQDVVPIDQLANGRQQENGNTNKIDRESESKPEAGLTEARLPAIKLENLYDWAPGNIIEDDEIEAVSNGSHQKLITELLMEVATLKSKRVAGKVSKPYTREIQLYHKVQRLMRELLLAKQVTKIPQITARSFPVLQANYMGSIPVVRTVQTRKKKYRK</sequence>
<gene>
    <name evidence="2" type="ORF">LADA_0E02102G</name>
</gene>
<evidence type="ECO:0000313" key="2">
    <source>
        <dbReference type="EMBL" id="SCU87117.1"/>
    </source>
</evidence>
<organism evidence="2 3">
    <name type="scientific">Lachancea dasiensis</name>
    <dbReference type="NCBI Taxonomy" id="1072105"/>
    <lineage>
        <taxon>Eukaryota</taxon>
        <taxon>Fungi</taxon>
        <taxon>Dikarya</taxon>
        <taxon>Ascomycota</taxon>
        <taxon>Saccharomycotina</taxon>
        <taxon>Saccharomycetes</taxon>
        <taxon>Saccharomycetales</taxon>
        <taxon>Saccharomycetaceae</taxon>
        <taxon>Lachancea</taxon>
    </lineage>
</organism>
<evidence type="ECO:0000313" key="3">
    <source>
        <dbReference type="Proteomes" id="UP000190274"/>
    </source>
</evidence>
<dbReference type="GO" id="GO:0006368">
    <property type="term" value="P:transcription elongation by RNA polymerase II"/>
    <property type="evidence" value="ECO:0007669"/>
    <property type="project" value="EnsemblFungi"/>
</dbReference>
<reference evidence="3" key="1">
    <citation type="submission" date="2016-03" db="EMBL/GenBank/DDBJ databases">
        <authorList>
            <person name="Devillers H."/>
        </authorList>
    </citation>
    <scope>NUCLEOTIDE SEQUENCE [LARGE SCALE GENOMIC DNA]</scope>
</reference>
<dbReference type="EMBL" id="LT598455">
    <property type="protein sequence ID" value="SCU87117.1"/>
    <property type="molecule type" value="Genomic_DNA"/>
</dbReference>
<dbReference type="STRING" id="1266660.A0A1G4JBD1"/>
<evidence type="ECO:0000256" key="1">
    <source>
        <dbReference type="SAM" id="MobiDB-lite"/>
    </source>
</evidence>
<accession>A0A1G4JBD1</accession>
<dbReference type="Proteomes" id="UP000190274">
    <property type="component" value="Chromosome E"/>
</dbReference>
<feature type="compositionally biased region" description="Basic and acidic residues" evidence="1">
    <location>
        <begin position="368"/>
        <end position="377"/>
    </location>
</feature>
<dbReference type="AlphaFoldDB" id="A0A1G4JBD1"/>
<proteinExistence type="predicted"/>